<gene>
    <name evidence="2" type="ORF">LPLAT_LOCUS11803</name>
</gene>
<evidence type="ECO:0000313" key="3">
    <source>
        <dbReference type="Proteomes" id="UP001497644"/>
    </source>
</evidence>
<protein>
    <recommendedName>
        <fullName evidence="1">Homologous recombination OB-fold protein OB-fold domain-containing protein</fullName>
    </recommendedName>
</protein>
<evidence type="ECO:0000313" key="2">
    <source>
        <dbReference type="EMBL" id="CAL1686413.1"/>
    </source>
</evidence>
<name>A0AAV2P480_9HYME</name>
<dbReference type="PANTHER" id="PTHR14523">
    <property type="entry name" value="UNCHARACTERIZED PROTEIN C17ORF53 HOMOLOG"/>
    <property type="match status" value="1"/>
</dbReference>
<dbReference type="InterPro" id="IPR058570">
    <property type="entry name" value="HROB_OB"/>
</dbReference>
<dbReference type="EMBL" id="OZ034830">
    <property type="protein sequence ID" value="CAL1686413.1"/>
    <property type="molecule type" value="Genomic_DNA"/>
</dbReference>
<accession>A0AAV2P480</accession>
<dbReference type="Proteomes" id="UP001497644">
    <property type="component" value="Chromosome 7"/>
</dbReference>
<reference evidence="2" key="1">
    <citation type="submission" date="2024-04" db="EMBL/GenBank/DDBJ databases">
        <authorList>
            <consortium name="Molecular Ecology Group"/>
        </authorList>
    </citation>
    <scope>NUCLEOTIDE SEQUENCE</scope>
</reference>
<dbReference type="GO" id="GO:0000725">
    <property type="term" value="P:recombinational repair"/>
    <property type="evidence" value="ECO:0007669"/>
    <property type="project" value="InterPro"/>
</dbReference>
<dbReference type="Pfam" id="PF15072">
    <property type="entry name" value="HROB"/>
    <property type="match status" value="1"/>
</dbReference>
<sequence>MFESDDWIFEDAFDIDEKTIQSHSRCQNEQEASSVKRRKVDNSKVLFSPTDNTLNSDVNVATEDSNLSRNNQSNVSRGDLLLGIFQENTSQEIFNLAKEISKPLNDIQRETQCFQSCKPNTLHYKKSKEKDHIKNVNKEKLDKEVKLVRIFPGPAGLVPNVKNDNISVVSYLDRVRELENKTAIKPIEIKSQDEKNLFGEKAWKFLLNDVPDNFLEEYRISIIKKKANANHCNSMKVKFIAGVLDCIDHSHDDPFIILKDSTDSIEGTVHRDILLKYPGILEPNVVILLHNVGLLKTTTYVVTNKYHILISQVNLLAIYSDKGRIVSAPYMENILSNIELNRDYSMPGTYENCDKALSQTNFSINNKSIKDCEPTSINNRILHQSSRKYESCRQIFKQDNENRKDKIFESPNYSISMNNLDMNNIFSTTDCEFLTLEEQNCLNSENISDNNQQCELPSRNMNHLENTRKEAIINSQNKIGEEYSSQTLQKCIADVKVSNAQDSRESCLLSYDDIAHKAHKNLNLNIKSTLPGIKRNFGNSTTLISYFTDAKEYDSDDEILSQLDADNIFNDSKKKC</sequence>
<dbReference type="PANTHER" id="PTHR14523:SF1">
    <property type="entry name" value="HOMOLOGOUS RECOMBINATION OB-FOLD PROTEIN"/>
    <property type="match status" value="1"/>
</dbReference>
<feature type="domain" description="Homologous recombination OB-fold protein OB-fold" evidence="1">
    <location>
        <begin position="236"/>
        <end position="321"/>
    </location>
</feature>
<dbReference type="AlphaFoldDB" id="A0AAV2P480"/>
<evidence type="ECO:0000259" key="1">
    <source>
        <dbReference type="Pfam" id="PF15072"/>
    </source>
</evidence>
<organism evidence="2 3">
    <name type="scientific">Lasius platythorax</name>
    <dbReference type="NCBI Taxonomy" id="488582"/>
    <lineage>
        <taxon>Eukaryota</taxon>
        <taxon>Metazoa</taxon>
        <taxon>Ecdysozoa</taxon>
        <taxon>Arthropoda</taxon>
        <taxon>Hexapoda</taxon>
        <taxon>Insecta</taxon>
        <taxon>Pterygota</taxon>
        <taxon>Neoptera</taxon>
        <taxon>Endopterygota</taxon>
        <taxon>Hymenoptera</taxon>
        <taxon>Apocrita</taxon>
        <taxon>Aculeata</taxon>
        <taxon>Formicoidea</taxon>
        <taxon>Formicidae</taxon>
        <taxon>Formicinae</taxon>
        <taxon>Lasius</taxon>
        <taxon>Lasius</taxon>
    </lineage>
</organism>
<dbReference type="InterPro" id="IPR028045">
    <property type="entry name" value="HROB"/>
</dbReference>
<proteinExistence type="predicted"/>
<keyword evidence="3" id="KW-1185">Reference proteome</keyword>